<dbReference type="GO" id="GO:0019363">
    <property type="term" value="P:pyridine nucleotide biosynthetic process"/>
    <property type="evidence" value="ECO:0007669"/>
    <property type="project" value="UniProtKB-KW"/>
</dbReference>
<evidence type="ECO:0000256" key="5">
    <source>
        <dbReference type="ARBA" id="ARBA00037900"/>
    </source>
</evidence>
<evidence type="ECO:0000256" key="6">
    <source>
        <dbReference type="ARBA" id="ARBA00039017"/>
    </source>
</evidence>
<dbReference type="PANTHER" id="PTHR11080:SF2">
    <property type="entry name" value="LD05707P"/>
    <property type="match status" value="1"/>
</dbReference>
<evidence type="ECO:0000256" key="1">
    <source>
        <dbReference type="ARBA" id="ARBA00006336"/>
    </source>
</evidence>
<evidence type="ECO:0000256" key="4">
    <source>
        <dbReference type="ARBA" id="ARBA00022801"/>
    </source>
</evidence>
<dbReference type="Gene3D" id="3.40.50.850">
    <property type="entry name" value="Isochorismatase-like"/>
    <property type="match status" value="1"/>
</dbReference>
<comment type="similarity">
    <text evidence="1">Belongs to the isochorismatase family.</text>
</comment>
<dbReference type="SUPFAM" id="SSF52499">
    <property type="entry name" value="Isochorismatase-like hydrolases"/>
    <property type="match status" value="1"/>
</dbReference>
<feature type="domain" description="Isochorismatase-like" evidence="9">
    <location>
        <begin position="3"/>
        <end position="182"/>
    </location>
</feature>
<dbReference type="InterPro" id="IPR052347">
    <property type="entry name" value="Isochorismatase_Nicotinamidase"/>
</dbReference>
<dbReference type="PANTHER" id="PTHR11080">
    <property type="entry name" value="PYRAZINAMIDASE/NICOTINAMIDASE"/>
    <property type="match status" value="1"/>
</dbReference>
<dbReference type="GO" id="GO:0008936">
    <property type="term" value="F:nicotinamidase activity"/>
    <property type="evidence" value="ECO:0007669"/>
    <property type="project" value="UniProtKB-EC"/>
</dbReference>
<dbReference type="STRING" id="5288.A0A5C5FUZ0"/>
<dbReference type="InterPro" id="IPR000868">
    <property type="entry name" value="Isochorismatase-like_dom"/>
</dbReference>
<protein>
    <recommendedName>
        <fullName evidence="6">nicotinamidase</fullName>
        <ecNumber evidence="6">3.5.1.19</ecNumber>
    </recommendedName>
    <alternativeName>
        <fullName evidence="7">Nicotinamide deamidase</fullName>
    </alternativeName>
</protein>
<reference evidence="10 11" key="1">
    <citation type="submission" date="2019-03" db="EMBL/GenBank/DDBJ databases">
        <title>Rhodosporidium diobovatum UCD-FST 08-225 genome sequencing, assembly, and annotation.</title>
        <authorList>
            <person name="Fakankun I.U."/>
            <person name="Fristensky B."/>
            <person name="Levin D.B."/>
        </authorList>
    </citation>
    <scope>NUCLEOTIDE SEQUENCE [LARGE SCALE GENOMIC DNA]</scope>
    <source>
        <strain evidence="10 11">UCD-FST 08-225</strain>
    </source>
</reference>
<proteinExistence type="inferred from homology"/>
<name>A0A5C5FUZ0_9BASI</name>
<dbReference type="EC" id="3.5.1.19" evidence="6"/>
<keyword evidence="4 10" id="KW-0378">Hydrolase</keyword>
<feature type="compositionally biased region" description="Low complexity" evidence="8">
    <location>
        <begin position="185"/>
        <end position="205"/>
    </location>
</feature>
<accession>A0A5C5FUZ0</accession>
<dbReference type="Proteomes" id="UP000311382">
    <property type="component" value="Unassembled WGS sequence"/>
</dbReference>
<evidence type="ECO:0000313" key="11">
    <source>
        <dbReference type="Proteomes" id="UP000311382"/>
    </source>
</evidence>
<comment type="pathway">
    <text evidence="5">Cofactor biosynthesis; nicotinate biosynthesis; nicotinate from nicotinamide: step 1/1.</text>
</comment>
<keyword evidence="11" id="KW-1185">Reference proteome</keyword>
<dbReference type="OrthoDB" id="1739143at2759"/>
<keyword evidence="3" id="KW-0479">Metal-binding</keyword>
<dbReference type="EMBL" id="SOZI01000061">
    <property type="protein sequence ID" value="TNY20653.1"/>
    <property type="molecule type" value="Genomic_DNA"/>
</dbReference>
<comment type="caution">
    <text evidence="10">The sequence shown here is derived from an EMBL/GenBank/DDBJ whole genome shotgun (WGS) entry which is preliminary data.</text>
</comment>
<organism evidence="10 11">
    <name type="scientific">Rhodotorula diobovata</name>
    <dbReference type="NCBI Taxonomy" id="5288"/>
    <lineage>
        <taxon>Eukaryota</taxon>
        <taxon>Fungi</taxon>
        <taxon>Dikarya</taxon>
        <taxon>Basidiomycota</taxon>
        <taxon>Pucciniomycotina</taxon>
        <taxon>Microbotryomycetes</taxon>
        <taxon>Sporidiobolales</taxon>
        <taxon>Sporidiobolaceae</taxon>
        <taxon>Rhodotorula</taxon>
    </lineage>
</organism>
<dbReference type="Pfam" id="PF00857">
    <property type="entry name" value="Isochorismatase"/>
    <property type="match status" value="1"/>
</dbReference>
<sequence>MPAALLLVDVQYDFLPPSGALAVQGGDEILPVVCRLVDEGDWALVVASQDFHPPAHISFHTTHSLPAFSSTTVRDPRTGKSKEQELWPVHCVQGTRGCEVEEGVRARMERRRRAGARCEVVTKGADVDLDAYSAFAAPLAHEPTSAPSPLTQLLLDAKVDTLVVAGLATDFCVRHSVLDALALPWASPSPSSASSSPRSAGQAPPIETKPDPDPEPTRRVLVVRSAVRGVDPAASAAALRELEHAGAVVVEGVEAALRAAGAGAQTRGA</sequence>
<dbReference type="AlphaFoldDB" id="A0A5C5FUZ0"/>
<feature type="region of interest" description="Disordered" evidence="8">
    <location>
        <begin position="185"/>
        <end position="218"/>
    </location>
</feature>
<keyword evidence="2" id="KW-0662">Pyridine nucleotide biosynthesis</keyword>
<evidence type="ECO:0000256" key="7">
    <source>
        <dbReference type="ARBA" id="ARBA00043224"/>
    </source>
</evidence>
<evidence type="ECO:0000256" key="2">
    <source>
        <dbReference type="ARBA" id="ARBA00022642"/>
    </source>
</evidence>
<evidence type="ECO:0000313" key="10">
    <source>
        <dbReference type="EMBL" id="TNY20653.1"/>
    </source>
</evidence>
<evidence type="ECO:0000256" key="3">
    <source>
        <dbReference type="ARBA" id="ARBA00022723"/>
    </source>
</evidence>
<dbReference type="InterPro" id="IPR036380">
    <property type="entry name" value="Isochorismatase-like_sf"/>
</dbReference>
<gene>
    <name evidence="10" type="ORF">DMC30DRAFT_416775</name>
</gene>
<feature type="compositionally biased region" description="Basic and acidic residues" evidence="8">
    <location>
        <begin position="208"/>
        <end position="218"/>
    </location>
</feature>
<evidence type="ECO:0000256" key="8">
    <source>
        <dbReference type="SAM" id="MobiDB-lite"/>
    </source>
</evidence>
<dbReference type="GO" id="GO:0046872">
    <property type="term" value="F:metal ion binding"/>
    <property type="evidence" value="ECO:0007669"/>
    <property type="project" value="UniProtKB-KW"/>
</dbReference>
<evidence type="ECO:0000259" key="9">
    <source>
        <dbReference type="Pfam" id="PF00857"/>
    </source>
</evidence>